<organism evidence="1 2">
    <name type="scientific">[Myrmecia] bisecta</name>
    <dbReference type="NCBI Taxonomy" id="41462"/>
    <lineage>
        <taxon>Eukaryota</taxon>
        <taxon>Viridiplantae</taxon>
        <taxon>Chlorophyta</taxon>
        <taxon>core chlorophytes</taxon>
        <taxon>Trebouxiophyceae</taxon>
        <taxon>Trebouxiales</taxon>
        <taxon>Trebouxiaceae</taxon>
        <taxon>Myrmecia</taxon>
    </lineage>
</organism>
<name>A0AAW1QPP3_9CHLO</name>
<dbReference type="Proteomes" id="UP001489004">
    <property type="component" value="Unassembled WGS sequence"/>
</dbReference>
<protein>
    <submittedName>
        <fullName evidence="1">Uncharacterized protein</fullName>
    </submittedName>
</protein>
<sequence>MLEALCCRQITLTLESVEAMLVLAKRLQVPLIASTCYNYLAQSLKAHWKVALPMCFRHPDDPDMVSEAITSEGFKMPGSERDWYLTFDVKAIRGKAGFTFTWEVMDWARKWDISEAITSEGLKMPGSDRNWQVRGRYLTFDVEAIRGKAGSTPFNCASRRTAWHRMGSRLQCGVGDAWETHCVQGNL</sequence>
<keyword evidence="2" id="KW-1185">Reference proteome</keyword>
<evidence type="ECO:0000313" key="1">
    <source>
        <dbReference type="EMBL" id="KAK9823414.1"/>
    </source>
</evidence>
<dbReference type="AlphaFoldDB" id="A0AAW1QPP3"/>
<comment type="caution">
    <text evidence="1">The sequence shown here is derived from an EMBL/GenBank/DDBJ whole genome shotgun (WGS) entry which is preliminary data.</text>
</comment>
<gene>
    <name evidence="1" type="ORF">WJX72_002566</name>
</gene>
<accession>A0AAW1QPP3</accession>
<evidence type="ECO:0000313" key="2">
    <source>
        <dbReference type="Proteomes" id="UP001489004"/>
    </source>
</evidence>
<proteinExistence type="predicted"/>
<dbReference type="EMBL" id="JALJOR010000002">
    <property type="protein sequence ID" value="KAK9823414.1"/>
    <property type="molecule type" value="Genomic_DNA"/>
</dbReference>
<reference evidence="1 2" key="1">
    <citation type="journal article" date="2024" name="Nat. Commun.">
        <title>Phylogenomics reveals the evolutionary origins of lichenization in chlorophyte algae.</title>
        <authorList>
            <person name="Puginier C."/>
            <person name="Libourel C."/>
            <person name="Otte J."/>
            <person name="Skaloud P."/>
            <person name="Haon M."/>
            <person name="Grisel S."/>
            <person name="Petersen M."/>
            <person name="Berrin J.G."/>
            <person name="Delaux P.M."/>
            <person name="Dal Grande F."/>
            <person name="Keller J."/>
        </authorList>
    </citation>
    <scope>NUCLEOTIDE SEQUENCE [LARGE SCALE GENOMIC DNA]</scope>
    <source>
        <strain evidence="1 2">SAG 2043</strain>
    </source>
</reference>